<dbReference type="AlphaFoldDB" id="A0AAV0JD97"/>
<keyword evidence="3" id="KW-1185">Reference proteome</keyword>
<name>A0AAV0JD97_9ROSI</name>
<evidence type="ECO:0000256" key="1">
    <source>
        <dbReference type="SAM" id="MobiDB-lite"/>
    </source>
</evidence>
<proteinExistence type="predicted"/>
<reference evidence="2" key="1">
    <citation type="submission" date="2022-08" db="EMBL/GenBank/DDBJ databases">
        <authorList>
            <person name="Gutierrez-Valencia J."/>
        </authorList>
    </citation>
    <scope>NUCLEOTIDE SEQUENCE</scope>
</reference>
<sequence>MLWQPSARPNPCQHPWRKPNDHEGRLLATLQSRLSQSILHLQDFWSQGSPSRRRASAGMISPSLMLTMSPGTKTAASSSLHLPFRRTLAFGASRAMRAAAALPALFSSMKLIVELIMSSTMMPTKSW</sequence>
<feature type="region of interest" description="Disordered" evidence="1">
    <location>
        <begin position="1"/>
        <end position="20"/>
    </location>
</feature>
<gene>
    <name evidence="2" type="ORF">LITE_LOCUS13412</name>
</gene>
<evidence type="ECO:0000313" key="2">
    <source>
        <dbReference type="EMBL" id="CAI0406935.1"/>
    </source>
</evidence>
<evidence type="ECO:0000313" key="3">
    <source>
        <dbReference type="Proteomes" id="UP001154282"/>
    </source>
</evidence>
<protein>
    <submittedName>
        <fullName evidence="2">Uncharacterized protein</fullName>
    </submittedName>
</protein>
<comment type="caution">
    <text evidence="2">The sequence shown here is derived from an EMBL/GenBank/DDBJ whole genome shotgun (WGS) entry which is preliminary data.</text>
</comment>
<accession>A0AAV0JD97</accession>
<dbReference type="EMBL" id="CAMGYJ010000004">
    <property type="protein sequence ID" value="CAI0406935.1"/>
    <property type="molecule type" value="Genomic_DNA"/>
</dbReference>
<organism evidence="2 3">
    <name type="scientific">Linum tenue</name>
    <dbReference type="NCBI Taxonomy" id="586396"/>
    <lineage>
        <taxon>Eukaryota</taxon>
        <taxon>Viridiplantae</taxon>
        <taxon>Streptophyta</taxon>
        <taxon>Embryophyta</taxon>
        <taxon>Tracheophyta</taxon>
        <taxon>Spermatophyta</taxon>
        <taxon>Magnoliopsida</taxon>
        <taxon>eudicotyledons</taxon>
        <taxon>Gunneridae</taxon>
        <taxon>Pentapetalae</taxon>
        <taxon>rosids</taxon>
        <taxon>fabids</taxon>
        <taxon>Malpighiales</taxon>
        <taxon>Linaceae</taxon>
        <taxon>Linum</taxon>
    </lineage>
</organism>
<dbReference type="Proteomes" id="UP001154282">
    <property type="component" value="Unassembled WGS sequence"/>
</dbReference>